<dbReference type="SUPFAM" id="SSF54373">
    <property type="entry name" value="FAD-linked reductases, C-terminal domain"/>
    <property type="match status" value="1"/>
</dbReference>
<dbReference type="SUPFAM" id="SSF51905">
    <property type="entry name" value="FAD/NAD(P)-binding domain"/>
    <property type="match status" value="1"/>
</dbReference>
<dbReference type="Pfam" id="PF00996">
    <property type="entry name" value="GDI"/>
    <property type="match status" value="1"/>
</dbReference>
<dbReference type="InterPro" id="IPR017230">
    <property type="entry name" value="Mrs6"/>
</dbReference>
<keyword evidence="4" id="KW-1185">Reference proteome</keyword>
<dbReference type="GO" id="GO:0005829">
    <property type="term" value="C:cytosol"/>
    <property type="evidence" value="ECO:0007669"/>
    <property type="project" value="TreeGrafter"/>
</dbReference>
<evidence type="ECO:0000313" key="4">
    <source>
        <dbReference type="Proteomes" id="UP000799421"/>
    </source>
</evidence>
<comment type="similarity">
    <text evidence="1 2">Belongs to the Rab GDI family.</text>
</comment>
<evidence type="ECO:0000256" key="1">
    <source>
        <dbReference type="ARBA" id="ARBA00005593"/>
    </source>
</evidence>
<protein>
    <recommendedName>
        <fullName evidence="2">Rab proteins geranylgeranyltransferase</fullName>
    </recommendedName>
</protein>
<dbReference type="GO" id="GO:0007264">
    <property type="term" value="P:small GTPase-mediated signal transduction"/>
    <property type="evidence" value="ECO:0007669"/>
    <property type="project" value="UniProtKB-UniRule"/>
</dbReference>
<dbReference type="GO" id="GO:0005092">
    <property type="term" value="F:GDP-dissociation inhibitor activity"/>
    <property type="evidence" value="ECO:0007669"/>
    <property type="project" value="UniProtKB-UniRule"/>
</dbReference>
<dbReference type="Proteomes" id="UP000799421">
    <property type="component" value="Unassembled WGS sequence"/>
</dbReference>
<organism evidence="3 4">
    <name type="scientific">Piedraia hortae CBS 480.64</name>
    <dbReference type="NCBI Taxonomy" id="1314780"/>
    <lineage>
        <taxon>Eukaryota</taxon>
        <taxon>Fungi</taxon>
        <taxon>Dikarya</taxon>
        <taxon>Ascomycota</taxon>
        <taxon>Pezizomycotina</taxon>
        <taxon>Dothideomycetes</taxon>
        <taxon>Dothideomycetidae</taxon>
        <taxon>Capnodiales</taxon>
        <taxon>Piedraiaceae</taxon>
        <taxon>Piedraia</taxon>
    </lineage>
</organism>
<dbReference type="Gene3D" id="1.10.405.10">
    <property type="entry name" value="Guanine Nucleotide Dissociation Inhibitor, domain 1"/>
    <property type="match status" value="1"/>
</dbReference>
<dbReference type="GO" id="GO:0005634">
    <property type="term" value="C:nucleus"/>
    <property type="evidence" value="ECO:0007669"/>
    <property type="project" value="TreeGrafter"/>
</dbReference>
<gene>
    <name evidence="3" type="ORF">K470DRAFT_222157</name>
</gene>
<evidence type="ECO:0000313" key="3">
    <source>
        <dbReference type="EMBL" id="KAF2858067.1"/>
    </source>
</evidence>
<dbReference type="GO" id="GO:0016192">
    <property type="term" value="P:vesicle-mediated transport"/>
    <property type="evidence" value="ECO:0007669"/>
    <property type="project" value="TreeGrafter"/>
</dbReference>
<dbReference type="PANTHER" id="PTHR11787">
    <property type="entry name" value="RAB GDP-DISSOCIATION INHIBITOR"/>
    <property type="match status" value="1"/>
</dbReference>
<evidence type="ECO:0000256" key="2">
    <source>
        <dbReference type="PIRNR" id="PIRNR037514"/>
    </source>
</evidence>
<proteinExistence type="inferred from homology"/>
<dbReference type="Gene3D" id="3.30.519.10">
    <property type="entry name" value="Guanine Nucleotide Dissociation Inhibitor, domain 2"/>
    <property type="match status" value="1"/>
</dbReference>
<dbReference type="PANTHER" id="PTHR11787:SF4">
    <property type="entry name" value="CHM, RAB ESCORT PROTEIN 1"/>
    <property type="match status" value="1"/>
</dbReference>
<sequence length="478" mass="51597">MDTLQDTDWDLVISGTGVPQSLLALALSRRGLRILHLDRNPYYGQNEAALTLNEAQEWAQRHTCDNFSPFTQASVSTPATDGKLGSSRAYALALAPQFVYSWSQLVPALISSQTHNHLEFQAVGSWFTLPKSGSSLLHVPNGREDIFQDESLNLRTKRSLVKFLRYVADYEGQGDWSEKKGRSFVEELSESFGLSDVSYSPLLALALSSEPAHDTTFGSIIPKIACHIRSMGAFGAGFAAVMPKWGGLAELAQVACRACAVGGGVYVLNRGIESATQLSTGQLSLELAGGDRVTTKWLVGSSADMPQELQPQGETISTADYAKSICIVSSPLPTLFPPTSDGVVPAGAVVYVETERAPVRILAHSGEAGECPSTQCVLYASTLAEDGFEVLEQAVQWLLASLNEQAEVLWKVQYRHCGATLAAPTFGDGVCLLPTVSPDVTFDDKVLDQVKAAWLRVSGEDEEMFMQLEARQDNVAEG</sequence>
<dbReference type="GO" id="GO:0005968">
    <property type="term" value="C:Rab-protein geranylgeranyltransferase complex"/>
    <property type="evidence" value="ECO:0007669"/>
    <property type="project" value="TreeGrafter"/>
</dbReference>
<name>A0A6A7BSZ9_9PEZI</name>
<dbReference type="OrthoDB" id="1923006at2759"/>
<dbReference type="InterPro" id="IPR018203">
    <property type="entry name" value="GDP_dissociation_inhibitor"/>
</dbReference>
<reference evidence="3" key="1">
    <citation type="journal article" date="2020" name="Stud. Mycol.">
        <title>101 Dothideomycetes genomes: a test case for predicting lifestyles and emergence of pathogens.</title>
        <authorList>
            <person name="Haridas S."/>
            <person name="Albert R."/>
            <person name="Binder M."/>
            <person name="Bloem J."/>
            <person name="Labutti K."/>
            <person name="Salamov A."/>
            <person name="Andreopoulos B."/>
            <person name="Baker S."/>
            <person name="Barry K."/>
            <person name="Bills G."/>
            <person name="Bluhm B."/>
            <person name="Cannon C."/>
            <person name="Castanera R."/>
            <person name="Culley D."/>
            <person name="Daum C."/>
            <person name="Ezra D."/>
            <person name="Gonzalez J."/>
            <person name="Henrissat B."/>
            <person name="Kuo A."/>
            <person name="Liang C."/>
            <person name="Lipzen A."/>
            <person name="Lutzoni F."/>
            <person name="Magnuson J."/>
            <person name="Mondo S."/>
            <person name="Nolan M."/>
            <person name="Ohm R."/>
            <person name="Pangilinan J."/>
            <person name="Park H.-J."/>
            <person name="Ramirez L."/>
            <person name="Alfaro M."/>
            <person name="Sun H."/>
            <person name="Tritt A."/>
            <person name="Yoshinaga Y."/>
            <person name="Zwiers L.-H."/>
            <person name="Turgeon B."/>
            <person name="Goodwin S."/>
            <person name="Spatafora J."/>
            <person name="Crous P."/>
            <person name="Grigoriev I."/>
        </authorList>
    </citation>
    <scope>NUCLEOTIDE SEQUENCE</scope>
    <source>
        <strain evidence="3">CBS 480.64</strain>
    </source>
</reference>
<dbReference type="AlphaFoldDB" id="A0A6A7BSZ9"/>
<dbReference type="Gene3D" id="3.50.50.60">
    <property type="entry name" value="FAD/NAD(P)-binding domain"/>
    <property type="match status" value="1"/>
</dbReference>
<accession>A0A6A7BSZ9</accession>
<dbReference type="EMBL" id="MU006019">
    <property type="protein sequence ID" value="KAF2858067.1"/>
    <property type="molecule type" value="Genomic_DNA"/>
</dbReference>
<dbReference type="InterPro" id="IPR036188">
    <property type="entry name" value="FAD/NAD-bd_sf"/>
</dbReference>
<dbReference type="PIRSF" id="PIRSF037514">
    <property type="entry name" value="Rab_ger_ger_transf_A_fun"/>
    <property type="match status" value="1"/>
</dbReference>
<dbReference type="PRINTS" id="PR00891">
    <property type="entry name" value="RABGDIREP"/>
</dbReference>